<sequence>MTSPNPVQSSTQLYRRLIWQSTIPICIKLAPDSPGAGNGYDRYFIKENLVELALDEQQLEGTDVKNWWFEEEVNESQEELGGQGVCRWHHPLDLIDLQSYIARPRSLPSPTSTNEPLHPTQRTLTLLLHLSDPPQDRLLMSNSEETCKTQWLNQVKEADFVRWRNTSRVTSLRKGDLESGWNGLVHHNFDLHSRMTNKILPLPISVPSQTHTQGAPYSRPPSTDPSGPGQNKPLESSYATRSVPIRIHLPNGAPVVQEVVPPMGENGKATTLLSVLQKHLPLLFPLPPSEFHDPYKLAFPIVMGVVIPDESEVGWLGACLGGGDGWVRVGICLRAG</sequence>
<dbReference type="GO" id="GO:0034727">
    <property type="term" value="P:piecemeal microautophagy of the nucleus"/>
    <property type="evidence" value="ECO:0007669"/>
    <property type="project" value="TreeGrafter"/>
</dbReference>
<evidence type="ECO:0000256" key="1">
    <source>
        <dbReference type="ARBA" id="ARBA00004623"/>
    </source>
</evidence>
<dbReference type="GO" id="GO:0034274">
    <property type="term" value="C:Atg12-Atg5-Atg16 complex"/>
    <property type="evidence" value="ECO:0007669"/>
    <property type="project" value="TreeGrafter"/>
</dbReference>
<dbReference type="Pfam" id="PF20637">
    <property type="entry name" value="ATG5_HBR"/>
    <property type="match status" value="1"/>
</dbReference>
<dbReference type="InterPro" id="IPR048318">
    <property type="entry name" value="ATG5_UblB"/>
</dbReference>
<dbReference type="AlphaFoldDB" id="A0AAJ8JNE9"/>
<organism evidence="10 11">
    <name type="scientific">Cryptococcus depauperatus CBS 7841</name>
    <dbReference type="NCBI Taxonomy" id="1295531"/>
    <lineage>
        <taxon>Eukaryota</taxon>
        <taxon>Fungi</taxon>
        <taxon>Dikarya</taxon>
        <taxon>Basidiomycota</taxon>
        <taxon>Agaricomycotina</taxon>
        <taxon>Tremellomycetes</taxon>
        <taxon>Tremellales</taxon>
        <taxon>Cryptococcaceae</taxon>
        <taxon>Cryptococcus</taxon>
    </lineage>
</organism>
<protein>
    <recommendedName>
        <fullName evidence="6">Autophagy protein 5</fullName>
    </recommendedName>
</protein>
<name>A0AAJ8JNE9_9TREE</name>
<evidence type="ECO:0000256" key="3">
    <source>
        <dbReference type="ARBA" id="ARBA00022499"/>
    </source>
</evidence>
<dbReference type="InterPro" id="IPR048940">
    <property type="entry name" value="ATG5_HBR"/>
</dbReference>
<dbReference type="Pfam" id="PF04106">
    <property type="entry name" value="ATG5_UblB"/>
    <property type="match status" value="1"/>
</dbReference>
<feature type="domain" description="Autophagy protein ATG5 UblB" evidence="8">
    <location>
        <begin position="243"/>
        <end position="330"/>
    </location>
</feature>
<evidence type="ECO:0000313" key="10">
    <source>
        <dbReference type="EMBL" id="WVN85488.1"/>
    </source>
</evidence>
<keyword evidence="6" id="KW-0472">Membrane</keyword>
<dbReference type="GO" id="GO:0019776">
    <property type="term" value="F:Atg8-family ligase activity"/>
    <property type="evidence" value="ECO:0007669"/>
    <property type="project" value="TreeGrafter"/>
</dbReference>
<dbReference type="KEGG" id="cdep:91084849"/>
<evidence type="ECO:0000256" key="4">
    <source>
        <dbReference type="ARBA" id="ARBA00022843"/>
    </source>
</evidence>
<keyword evidence="11" id="KW-1185">Reference proteome</keyword>
<evidence type="ECO:0000256" key="6">
    <source>
        <dbReference type="RuleBase" id="RU361202"/>
    </source>
</evidence>
<dbReference type="Gene3D" id="3.10.20.90">
    <property type="entry name" value="Phosphatidylinositol 3-kinase Catalytic Subunit, Chain A, domain 1"/>
    <property type="match status" value="1"/>
</dbReference>
<dbReference type="GO" id="GO:0006995">
    <property type="term" value="P:cellular response to nitrogen starvation"/>
    <property type="evidence" value="ECO:0007669"/>
    <property type="project" value="TreeGrafter"/>
</dbReference>
<reference evidence="10" key="3">
    <citation type="submission" date="2024-01" db="EMBL/GenBank/DDBJ databases">
        <authorList>
            <person name="Coelho M.A."/>
            <person name="David-Palma M."/>
            <person name="Shea T."/>
            <person name="Sun S."/>
            <person name="Cuomo C.A."/>
            <person name="Heitman J."/>
        </authorList>
    </citation>
    <scope>NUCLEOTIDE SEQUENCE</scope>
    <source>
        <strain evidence="10">CBS 7841</strain>
    </source>
</reference>
<dbReference type="Proteomes" id="UP000094043">
    <property type="component" value="Chromosome 1"/>
</dbReference>
<dbReference type="EMBL" id="CP143784">
    <property type="protein sequence ID" value="WVN85488.1"/>
    <property type="molecule type" value="Genomic_DNA"/>
</dbReference>
<gene>
    <name evidence="10" type="ORF">L203_100634</name>
</gene>
<keyword evidence="3 6" id="KW-1017">Isopeptide bond</keyword>
<evidence type="ECO:0000313" key="11">
    <source>
        <dbReference type="Proteomes" id="UP000094043"/>
    </source>
</evidence>
<dbReference type="GO" id="GO:0000422">
    <property type="term" value="P:autophagy of mitochondrion"/>
    <property type="evidence" value="ECO:0007669"/>
    <property type="project" value="TreeGrafter"/>
</dbReference>
<keyword evidence="5 6" id="KW-0072">Autophagy</keyword>
<evidence type="ECO:0000259" key="8">
    <source>
        <dbReference type="Pfam" id="PF04106"/>
    </source>
</evidence>
<dbReference type="RefSeq" id="XP_066066188.1">
    <property type="nucleotide sequence ID" value="XM_066210091.1"/>
</dbReference>
<feature type="domain" description="Autophagy protein ATG5 alpha-helical bundle region" evidence="9">
    <location>
        <begin position="144"/>
        <end position="201"/>
    </location>
</feature>
<comment type="function">
    <text evidence="6">Involved in cytoplasm to vacuole transport (Cvt) and autophagic vesicle formation.</text>
</comment>
<dbReference type="InterPro" id="IPR042527">
    <property type="entry name" value="Atg5_UblA_dom_sf"/>
</dbReference>
<comment type="subunit">
    <text evidence="6">Conjugated with ATG12.</text>
</comment>
<dbReference type="InterPro" id="IPR007239">
    <property type="entry name" value="Atg5"/>
</dbReference>
<feature type="compositionally biased region" description="Polar residues" evidence="7">
    <location>
        <begin position="206"/>
        <end position="217"/>
    </location>
</feature>
<proteinExistence type="inferred from homology"/>
<dbReference type="GO" id="GO:0061908">
    <property type="term" value="C:phagophore"/>
    <property type="evidence" value="ECO:0007669"/>
    <property type="project" value="TreeGrafter"/>
</dbReference>
<comment type="similarity">
    <text evidence="2 6">Belongs to the ATG5 family.</text>
</comment>
<dbReference type="GO" id="GO:0005776">
    <property type="term" value="C:autophagosome"/>
    <property type="evidence" value="ECO:0007669"/>
    <property type="project" value="TreeGrafter"/>
</dbReference>
<dbReference type="InterPro" id="IPR042526">
    <property type="entry name" value="Atg5_HR"/>
</dbReference>
<dbReference type="PANTHER" id="PTHR13040:SF2">
    <property type="entry name" value="AUTOPHAGY PROTEIN 5"/>
    <property type="match status" value="1"/>
</dbReference>
<dbReference type="Gene3D" id="3.10.20.620">
    <property type="match status" value="1"/>
</dbReference>
<comment type="subcellular location">
    <subcellularLocation>
        <location evidence="1 6">Preautophagosomal structure membrane</location>
        <topology evidence="1 6">Peripheral membrane protein</topology>
    </subcellularLocation>
</comment>
<dbReference type="FunFam" id="3.10.20.90:FF:000347">
    <property type="entry name" value="Autophagy protein 5"/>
    <property type="match status" value="1"/>
</dbReference>
<feature type="compositionally biased region" description="Polar residues" evidence="7">
    <location>
        <begin position="224"/>
        <end position="237"/>
    </location>
</feature>
<evidence type="ECO:0000256" key="5">
    <source>
        <dbReference type="ARBA" id="ARBA00023006"/>
    </source>
</evidence>
<evidence type="ECO:0000256" key="2">
    <source>
        <dbReference type="ARBA" id="ARBA00006910"/>
    </source>
</evidence>
<reference evidence="10" key="2">
    <citation type="journal article" date="2022" name="Elife">
        <title>Obligate sexual reproduction of a homothallic fungus closely related to the Cryptococcus pathogenic species complex.</title>
        <authorList>
            <person name="Passer A.R."/>
            <person name="Clancey S.A."/>
            <person name="Shea T."/>
            <person name="David-Palma M."/>
            <person name="Averette A.F."/>
            <person name="Boekhout T."/>
            <person name="Porcel B.M."/>
            <person name="Nowrousian M."/>
            <person name="Cuomo C.A."/>
            <person name="Sun S."/>
            <person name="Heitman J."/>
            <person name="Coelho M.A."/>
        </authorList>
    </citation>
    <scope>NUCLEOTIDE SEQUENCE</scope>
    <source>
        <strain evidence="10">CBS 7841</strain>
    </source>
</reference>
<accession>A0AAJ8JNE9</accession>
<feature type="region of interest" description="Disordered" evidence="7">
    <location>
        <begin position="204"/>
        <end position="237"/>
    </location>
</feature>
<dbReference type="GO" id="GO:0034045">
    <property type="term" value="C:phagophore assembly site membrane"/>
    <property type="evidence" value="ECO:0007669"/>
    <property type="project" value="UniProtKB-SubCell"/>
</dbReference>
<dbReference type="GO" id="GO:0044233">
    <property type="term" value="C:mitochondria-associated endoplasmic reticulum membrane contact site"/>
    <property type="evidence" value="ECO:0007669"/>
    <property type="project" value="TreeGrafter"/>
</dbReference>
<keyword evidence="6" id="KW-0813">Transport</keyword>
<keyword evidence="4 6" id="KW-0832">Ubl conjugation</keyword>
<dbReference type="Gene3D" id="1.10.246.190">
    <property type="entry name" value="Autophagy protein Apg5, helix rich domain"/>
    <property type="match status" value="1"/>
</dbReference>
<dbReference type="GeneID" id="91084849"/>
<evidence type="ECO:0000256" key="7">
    <source>
        <dbReference type="SAM" id="MobiDB-lite"/>
    </source>
</evidence>
<evidence type="ECO:0000259" key="9">
    <source>
        <dbReference type="Pfam" id="PF20637"/>
    </source>
</evidence>
<dbReference type="PANTHER" id="PTHR13040">
    <property type="entry name" value="AUTOPHAGY PROTEIN 5"/>
    <property type="match status" value="1"/>
</dbReference>
<reference evidence="10" key="1">
    <citation type="submission" date="2016-06" db="EMBL/GenBank/DDBJ databases">
        <authorList>
            <person name="Cuomo C."/>
            <person name="Litvintseva A."/>
            <person name="Heitman J."/>
            <person name="Chen Y."/>
            <person name="Sun S."/>
            <person name="Springer D."/>
            <person name="Dromer F."/>
            <person name="Young S."/>
            <person name="Zeng Q."/>
            <person name="Chapman S."/>
            <person name="Gujja S."/>
            <person name="Saif S."/>
            <person name="Birren B."/>
        </authorList>
    </citation>
    <scope>NUCLEOTIDE SEQUENCE</scope>
    <source>
        <strain evidence="10">CBS 7841</strain>
    </source>
</reference>